<dbReference type="AlphaFoldDB" id="A0A212QX55"/>
<protein>
    <submittedName>
        <fullName evidence="3">Prenyltransferase and squalene oxidase repeat-containing protein</fullName>
    </submittedName>
</protein>
<reference evidence="4" key="1">
    <citation type="submission" date="2017-06" db="EMBL/GenBank/DDBJ databases">
        <authorList>
            <person name="Varghese N."/>
            <person name="Submissions S."/>
        </authorList>
    </citation>
    <scope>NUCLEOTIDE SEQUENCE [LARGE SCALE GENOMIC DNA]</scope>
    <source>
        <strain evidence="4">JAD2</strain>
    </source>
</reference>
<evidence type="ECO:0000313" key="4">
    <source>
        <dbReference type="Proteomes" id="UP000197025"/>
    </source>
</evidence>
<organism evidence="3 4">
    <name type="scientific">Thermoflexus hugenholtzii JAD2</name>
    <dbReference type="NCBI Taxonomy" id="877466"/>
    <lineage>
        <taxon>Bacteria</taxon>
        <taxon>Bacillati</taxon>
        <taxon>Chloroflexota</taxon>
        <taxon>Thermoflexia</taxon>
        <taxon>Thermoflexales</taxon>
        <taxon>Thermoflexaceae</taxon>
        <taxon>Thermoflexus</taxon>
    </lineage>
</organism>
<dbReference type="InterPro" id="IPR032696">
    <property type="entry name" value="SQ_cyclase_C"/>
</dbReference>
<evidence type="ECO:0000259" key="2">
    <source>
        <dbReference type="Pfam" id="PF13243"/>
    </source>
</evidence>
<dbReference type="InterPro" id="IPR008930">
    <property type="entry name" value="Terpenoid_cyclase/PrenylTrfase"/>
</dbReference>
<name>A0A212QX55_9CHLR</name>
<sequence length="300" mass="32362">MGTPGEPSARNARAFLARSQNPDGGWGYRPGSPSATEPTGAALVALGPDPEAAPAVERARRWLEAAQRPDGGWGMDPEDPESHWMTAWGILGLARLDPRAPEVARGVRWLIEIPVIRIEAAELTAEVRRTLRIDPSLRGWPWRPGEASWVEPTALALLALHAAAAVETHRDRIAEAVGYLVDRRCVGGGWNFGNPFMLGANLPPRPHPTAWALLALQILSPQAIRPEDVAALRAEMHRDGGAMALALGQIALAAIGIEDPEARERLQRQQAPDGSWESNPYVTALSALALNGGWPWPPRG</sequence>
<keyword evidence="3" id="KW-0808">Transferase</keyword>
<dbReference type="Gene3D" id="1.50.10.20">
    <property type="match status" value="2"/>
</dbReference>
<feature type="region of interest" description="Disordered" evidence="1">
    <location>
        <begin position="1"/>
        <end position="40"/>
    </location>
</feature>
<dbReference type="InParanoid" id="A0A212QX55"/>
<dbReference type="SUPFAM" id="SSF48239">
    <property type="entry name" value="Terpenoid cyclases/Protein prenyltransferases"/>
    <property type="match status" value="2"/>
</dbReference>
<dbReference type="EMBL" id="FYEK01000027">
    <property type="protein sequence ID" value="SNB64289.1"/>
    <property type="molecule type" value="Genomic_DNA"/>
</dbReference>
<dbReference type="Pfam" id="PF13243">
    <property type="entry name" value="SQHop_cyclase_C"/>
    <property type="match status" value="1"/>
</dbReference>
<dbReference type="Proteomes" id="UP000197025">
    <property type="component" value="Unassembled WGS sequence"/>
</dbReference>
<gene>
    <name evidence="3" type="ORF">SAMN02746019_00008040</name>
</gene>
<dbReference type="OrthoDB" id="128550at2"/>
<dbReference type="RefSeq" id="WP_088571057.1">
    <property type="nucleotide sequence ID" value="NZ_FYEK01000027.1"/>
</dbReference>
<keyword evidence="4" id="KW-1185">Reference proteome</keyword>
<evidence type="ECO:0000313" key="3">
    <source>
        <dbReference type="EMBL" id="SNB64289.1"/>
    </source>
</evidence>
<feature type="domain" description="Squalene cyclase C-terminal" evidence="2">
    <location>
        <begin position="7"/>
        <end position="112"/>
    </location>
</feature>
<dbReference type="GO" id="GO:0016740">
    <property type="term" value="F:transferase activity"/>
    <property type="evidence" value="ECO:0007669"/>
    <property type="project" value="UniProtKB-KW"/>
</dbReference>
<accession>A0A212QX55</accession>
<evidence type="ECO:0000256" key="1">
    <source>
        <dbReference type="SAM" id="MobiDB-lite"/>
    </source>
</evidence>
<dbReference type="UniPathway" id="UPA00337"/>
<proteinExistence type="predicted"/>